<comment type="similarity">
    <text evidence="7">Belongs to the protein kinase superfamily.</text>
</comment>
<evidence type="ECO:0000259" key="14">
    <source>
        <dbReference type="PROSITE" id="PS50011"/>
    </source>
</evidence>
<protein>
    <recommendedName>
        <fullName evidence="9">Inactive tyrosine-protein kinase PEAK1</fullName>
    </recommendedName>
    <alternativeName>
        <fullName evidence="10">Pseudopodium-enriched atypical kinase 1</fullName>
    </alternativeName>
    <alternativeName>
        <fullName evidence="11">Sugen kinase 269</fullName>
    </alternativeName>
    <alternativeName>
        <fullName evidence="12">Tyrosine-protein kinase SgK269</fullName>
    </alternativeName>
</protein>
<evidence type="ECO:0000256" key="12">
    <source>
        <dbReference type="ARBA" id="ARBA00083278"/>
    </source>
</evidence>
<feature type="region of interest" description="Disordered" evidence="13">
    <location>
        <begin position="716"/>
        <end position="762"/>
    </location>
</feature>
<feature type="compositionally biased region" description="Basic and acidic residues" evidence="13">
    <location>
        <begin position="1035"/>
        <end position="1069"/>
    </location>
</feature>
<evidence type="ECO:0000256" key="1">
    <source>
        <dbReference type="ARBA" id="ARBA00004245"/>
    </source>
</evidence>
<comment type="subcellular location">
    <subcellularLocation>
        <location evidence="2">Cell junction</location>
        <location evidence="2">Focal adhesion</location>
    </subcellularLocation>
    <subcellularLocation>
        <location evidence="1">Cytoplasm</location>
        <location evidence="1">Cytoskeleton</location>
    </subcellularLocation>
</comment>
<keyword evidence="16" id="KW-1185">Reference proteome</keyword>
<evidence type="ECO:0000256" key="3">
    <source>
        <dbReference type="ARBA" id="ARBA00022490"/>
    </source>
</evidence>
<reference evidence="15 16" key="1">
    <citation type="journal article" date="2021" name="Cell">
        <title>Tracing the genetic footprints of vertebrate landing in non-teleost ray-finned fishes.</title>
        <authorList>
            <person name="Bi X."/>
            <person name="Wang K."/>
            <person name="Yang L."/>
            <person name="Pan H."/>
            <person name="Jiang H."/>
            <person name="Wei Q."/>
            <person name="Fang M."/>
            <person name="Yu H."/>
            <person name="Zhu C."/>
            <person name="Cai Y."/>
            <person name="He Y."/>
            <person name="Gan X."/>
            <person name="Zeng H."/>
            <person name="Yu D."/>
            <person name="Zhu Y."/>
            <person name="Jiang H."/>
            <person name="Qiu Q."/>
            <person name="Yang H."/>
            <person name="Zhang Y.E."/>
            <person name="Wang W."/>
            <person name="Zhu M."/>
            <person name="He S."/>
            <person name="Zhang G."/>
        </authorList>
    </citation>
    <scope>NUCLEOTIDE SEQUENCE [LARGE SCALE GENOMIC DNA]</scope>
    <source>
        <strain evidence="15">Bchr_013</strain>
    </source>
</reference>
<feature type="region of interest" description="Disordered" evidence="13">
    <location>
        <begin position="929"/>
        <end position="957"/>
    </location>
</feature>
<feature type="domain" description="Protein kinase" evidence="14">
    <location>
        <begin position="1362"/>
        <end position="1710"/>
    </location>
</feature>
<dbReference type="PROSITE" id="PS00109">
    <property type="entry name" value="PROTEIN_KINASE_TYR"/>
    <property type="match status" value="1"/>
</dbReference>
<dbReference type="SUPFAM" id="SSF56112">
    <property type="entry name" value="Protein kinase-like (PK-like)"/>
    <property type="match status" value="1"/>
</dbReference>
<dbReference type="GO" id="GO:0004672">
    <property type="term" value="F:protein kinase activity"/>
    <property type="evidence" value="ECO:0007669"/>
    <property type="project" value="InterPro"/>
</dbReference>
<evidence type="ECO:0000256" key="10">
    <source>
        <dbReference type="ARBA" id="ARBA00079357"/>
    </source>
</evidence>
<dbReference type="OrthoDB" id="9886644at2759"/>
<dbReference type="PROSITE" id="PS50011">
    <property type="entry name" value="PROTEIN_KINASE_DOM"/>
    <property type="match status" value="1"/>
</dbReference>
<dbReference type="FunFam" id="1.10.510.10:FF:000437">
    <property type="entry name" value="Pseudopodium enriched atypical kinase 1"/>
    <property type="match status" value="1"/>
</dbReference>
<feature type="compositionally biased region" description="Low complexity" evidence="13">
    <location>
        <begin position="1089"/>
        <end position="1099"/>
    </location>
</feature>
<feature type="region of interest" description="Disordered" evidence="13">
    <location>
        <begin position="1033"/>
        <end position="1141"/>
    </location>
</feature>
<keyword evidence="5" id="KW-0965">Cell junction</keyword>
<keyword evidence="15" id="KW-0808">Transferase</keyword>
<keyword evidence="4" id="KW-0597">Phosphoprotein</keyword>
<feature type="non-terminal residue" evidence="15">
    <location>
        <position position="1"/>
    </location>
</feature>
<feature type="compositionally biased region" description="Pro residues" evidence="13">
    <location>
        <begin position="543"/>
        <end position="552"/>
    </location>
</feature>
<dbReference type="Proteomes" id="UP000886611">
    <property type="component" value="Unassembled WGS sequence"/>
</dbReference>
<dbReference type="EMBL" id="JAATIS010000094">
    <property type="protein sequence ID" value="KAG2470622.1"/>
    <property type="molecule type" value="Genomic_DNA"/>
</dbReference>
<dbReference type="GO" id="GO:0005524">
    <property type="term" value="F:ATP binding"/>
    <property type="evidence" value="ECO:0007669"/>
    <property type="project" value="InterPro"/>
</dbReference>
<dbReference type="SMART" id="SM00220">
    <property type="entry name" value="S_TKc"/>
    <property type="match status" value="1"/>
</dbReference>
<evidence type="ECO:0000256" key="6">
    <source>
        <dbReference type="ARBA" id="ARBA00023212"/>
    </source>
</evidence>
<proteinExistence type="inferred from homology"/>
<feature type="compositionally biased region" description="Basic and acidic residues" evidence="13">
    <location>
        <begin position="1194"/>
        <end position="1205"/>
    </location>
</feature>
<keyword evidence="6" id="KW-0206">Cytoskeleton</keyword>
<organism evidence="15 16">
    <name type="scientific">Polypterus senegalus</name>
    <name type="common">Senegal bichir</name>
    <dbReference type="NCBI Taxonomy" id="55291"/>
    <lineage>
        <taxon>Eukaryota</taxon>
        <taxon>Metazoa</taxon>
        <taxon>Chordata</taxon>
        <taxon>Craniata</taxon>
        <taxon>Vertebrata</taxon>
        <taxon>Euteleostomi</taxon>
        <taxon>Actinopterygii</taxon>
        <taxon>Polypteriformes</taxon>
        <taxon>Polypteridae</taxon>
        <taxon>Polypterus</taxon>
    </lineage>
</organism>
<evidence type="ECO:0000256" key="4">
    <source>
        <dbReference type="ARBA" id="ARBA00022553"/>
    </source>
</evidence>
<dbReference type="RefSeq" id="XP_039629425.1">
    <property type="nucleotide sequence ID" value="XM_039773491.1"/>
</dbReference>
<feature type="compositionally biased region" description="Low complexity" evidence="13">
    <location>
        <begin position="933"/>
        <end position="945"/>
    </location>
</feature>
<feature type="compositionally biased region" description="Polar residues" evidence="13">
    <location>
        <begin position="46"/>
        <end position="76"/>
    </location>
</feature>
<dbReference type="GeneID" id="120541655"/>
<evidence type="ECO:0000256" key="8">
    <source>
        <dbReference type="ARBA" id="ARBA00058561"/>
    </source>
</evidence>
<evidence type="ECO:0000256" key="11">
    <source>
        <dbReference type="ARBA" id="ARBA00080181"/>
    </source>
</evidence>
<evidence type="ECO:0000256" key="2">
    <source>
        <dbReference type="ARBA" id="ARBA00004246"/>
    </source>
</evidence>
<feature type="compositionally biased region" description="Polar residues" evidence="13">
    <location>
        <begin position="622"/>
        <end position="637"/>
    </location>
</feature>
<evidence type="ECO:0000313" key="15">
    <source>
        <dbReference type="EMBL" id="KAG2470622.1"/>
    </source>
</evidence>
<dbReference type="Gene3D" id="1.10.510.10">
    <property type="entry name" value="Transferase(Phosphotransferase) domain 1"/>
    <property type="match status" value="1"/>
</dbReference>
<feature type="region of interest" description="Disordered" evidence="13">
    <location>
        <begin position="28"/>
        <end position="79"/>
    </location>
</feature>
<feature type="compositionally biased region" description="Polar residues" evidence="13">
    <location>
        <begin position="560"/>
        <end position="573"/>
    </location>
</feature>
<feature type="compositionally biased region" description="Polar residues" evidence="13">
    <location>
        <begin position="1070"/>
        <end position="1088"/>
    </location>
</feature>
<gene>
    <name evidence="15" type="primary">Peak1</name>
    <name evidence="15" type="ORF">GTO96_0006268</name>
</gene>
<feature type="non-terminal residue" evidence="15">
    <location>
        <position position="1797"/>
    </location>
</feature>
<dbReference type="GO" id="GO:0015629">
    <property type="term" value="C:actin cytoskeleton"/>
    <property type="evidence" value="ECO:0007669"/>
    <property type="project" value="UniProtKB-ARBA"/>
</dbReference>
<keyword evidence="3" id="KW-0963">Cytoplasm</keyword>
<dbReference type="PANTHER" id="PTHR22972">
    <property type="entry name" value="SERINE/THREONINE PROTEIN KINASE"/>
    <property type="match status" value="1"/>
</dbReference>
<dbReference type="RefSeq" id="XP_039629424.1">
    <property type="nucleotide sequence ID" value="XM_039773490.1"/>
</dbReference>
<feature type="region of interest" description="Disordered" evidence="13">
    <location>
        <begin position="615"/>
        <end position="637"/>
    </location>
</feature>
<dbReference type="PANTHER" id="PTHR22972:SF5">
    <property type="entry name" value="INACTIVE TYROSINE-PROTEIN KINASE PEAK1"/>
    <property type="match status" value="1"/>
</dbReference>
<feature type="compositionally biased region" description="Acidic residues" evidence="13">
    <location>
        <begin position="257"/>
        <end position="271"/>
    </location>
</feature>
<keyword evidence="15" id="KW-0418">Kinase</keyword>
<feature type="compositionally biased region" description="Polar residues" evidence="13">
    <location>
        <begin position="362"/>
        <end position="374"/>
    </location>
</feature>
<dbReference type="InterPro" id="IPR011009">
    <property type="entry name" value="Kinase-like_dom_sf"/>
</dbReference>
<feature type="region of interest" description="Disordered" evidence="13">
    <location>
        <begin position="355"/>
        <end position="407"/>
    </location>
</feature>
<comment type="function">
    <text evidence="8">Probable catalytically inactive kinase. Scaffolding protein that regulates the cytoskeleton to control cell spreading and migration by modulating focal adhesion dynamics. Acts as a scaffold for mediating EGFR signaling.</text>
</comment>
<evidence type="ECO:0000256" key="9">
    <source>
        <dbReference type="ARBA" id="ARBA00070282"/>
    </source>
</evidence>
<feature type="compositionally biased region" description="Basic and acidic residues" evidence="13">
    <location>
        <begin position="742"/>
        <end position="754"/>
    </location>
</feature>
<feature type="region of interest" description="Disordered" evidence="13">
    <location>
        <begin position="1179"/>
        <end position="1229"/>
    </location>
</feature>
<dbReference type="Pfam" id="PF00069">
    <property type="entry name" value="Pkinase"/>
    <property type="match status" value="1"/>
</dbReference>
<feature type="compositionally biased region" description="Low complexity" evidence="13">
    <location>
        <begin position="375"/>
        <end position="399"/>
    </location>
</feature>
<evidence type="ECO:0000313" key="16">
    <source>
        <dbReference type="Proteomes" id="UP000886611"/>
    </source>
</evidence>
<name>A0A8X8BYI7_POLSE</name>
<dbReference type="InterPro" id="IPR008266">
    <property type="entry name" value="Tyr_kinase_AS"/>
</dbReference>
<feature type="compositionally biased region" description="Polar residues" evidence="13">
    <location>
        <begin position="1116"/>
        <end position="1126"/>
    </location>
</feature>
<feature type="region of interest" description="Disordered" evidence="13">
    <location>
        <begin position="250"/>
        <end position="284"/>
    </location>
</feature>
<comment type="caution">
    <text evidence="15">The sequence shown here is derived from an EMBL/GenBank/DDBJ whole genome shotgun (WGS) entry which is preliminary data.</text>
</comment>
<dbReference type="GO" id="GO:0005925">
    <property type="term" value="C:focal adhesion"/>
    <property type="evidence" value="ECO:0007669"/>
    <property type="project" value="UniProtKB-SubCell"/>
</dbReference>
<sequence>MSACDAFTEHVWKPGECKNCFRPKSLHRQTGVNTGKSDQHQKQRKVSASDTVGSRPSHVNNYHNVSSAGQTGTSSHFRPPVAKKPTIAVKPTMALCTTALELQGSHGFEHPNSRSSAFTVWNQNLVNSKRPRGTNNNVLLDREEEHKECSFQTCQSPGSSSSNNNNGLTEVLKEIVCLGSGPGSSSGSSSLDVFLGRINSCYKRSLERGLLASSCLTMGRNSDVGMNEGDKKKVSVSGSTEVISKEGGRFCYSDFSSEGEEDDEDEDESEEEKGTEHESWDESDEELLAMNIRMRGQPRFACFRAATLSPVRFSTERKWSTVPLRNVSLQRILAVDYDDSYDEILNGYPSEGANGGGMILNSPHSTQDSLFFSNSESGTSPETSSSLPEGSLPTPTSPGNLSNNFSAFGTARNLQTHHTSNNDNEQPNLGIKPAKQTAVDQHKTVLAVRLEEQRAGQHTDGGVLKNCLPPQALPDQMVTISFNPTEEQANPYRVVSLEQPAMCKPYTVVDVSGSMGEKSNCGKQNLPSKALTSPASLTLNSTPLPPQSPPLNSPTMVPKQVSSTDGNSSPNKVKNISYQEVWTSSSSPQQNMSKIKSCRDINTVDYLGGLTVPSRSSAHKSAPTSPTMCTSSSNKTVPIKSSNLSEIKFNSYNNAGMPPFPIIIRDEPAYAGGTKMAVKVPILINPSAYDNLAVYKSFLGLRGELPLKKDGRNRVSSHAYEEIGPSESNPSTPSFQSIAKPENVDTEKKEEMKDQTSPSVQTAAGLETSAGIVAENPAACIALVSESVQKTNTVALSVKEGVVQANTGTVHREKASTVLFQTVTTIQPPQSPPESPIKENNACHIGELCELLTNASIETVERPKTSHTLVDGIFGKRKQVSTKQMTPGSSLVNAKVDPVAPFPPPRSTSSPYHANKLLQRHFGNWSKTGVNGDGPSSSAGTSTSGIGEGRHTVSETPKAKRWISFKSFFHRRKNEEECQKKDKHEPEKGKLLGLDGTIIHMLPPPPVQQHNWFTEAKTDDPNQKPTIIFTCKPRLNHEGDLPKNDVLLQEDRAVNEKQTSEGVKRKADDQSGQGHPSKNVVSQTTEQGSSSEISTLIESSEARKKASMKPLKNGRLVTSGTASEGTVSVNEEEDDVESTASGTCQVTYSNLGQSRANMIPLKQPRNAKASDDATVKFELSDSSSTSTPLTVPKKMIDRDKPESLSKCKGSRSLKIKKPTKSKGDNHNVANPLYDVDIGWETASQSSSLSSEAQLLDANSGDSLEKMTGGRKRPRNSLSVFASANIEGKAKQDFCSIQSLPAVNVSEQGEAYKPQRHVLCKKWMDGWMDIENWEEVMSHIRGLHSNTLQILANKCKDIFMAGKKRLRRFGTECWSDFHLTTGTPCCESGDAIYYTASYAKDPLVNYAVKICKSKVKETQQQFFHSLAVRQSLPEHFNIQQDCGHFFADVPVRLLPWEMASTPEEDGEKVNTLPEAFIAIADSNAPSSALTTQKLKQVSTTGTLGKLRSCVVVITQEVPYQTLSDFVKEGISYHIKNPDLYERQICLLLLQLCSGLEHMKAYHVTHSDLRLENLLLIRCQPNKPMEYSDAGSNLACPGRLIISNFSQAKHKSELMNPDVLENQSRLAPEIISATQYKKCDEFQTGILIYEMLHRPNPFEELPELKEREYTPSDLPRIPQRSLYSQGLDQLASLLLNANPSERIQISEARAFLQCLLWGPRDDLFQTLRVNQDVKHREIILQNWLDVKRTLMVIKFAEYSLSDGIAVGLEDWLCSQYLAFTNSELLASVVAIVLRQHEHL</sequence>
<dbReference type="RefSeq" id="XP_039629423.1">
    <property type="nucleotide sequence ID" value="XM_039773489.1"/>
</dbReference>
<feature type="region of interest" description="Disordered" evidence="13">
    <location>
        <begin position="515"/>
        <end position="573"/>
    </location>
</feature>
<evidence type="ECO:0000256" key="13">
    <source>
        <dbReference type="SAM" id="MobiDB-lite"/>
    </source>
</evidence>
<dbReference type="InterPro" id="IPR051511">
    <property type="entry name" value="MitoQC_Scaffold_Kinases"/>
</dbReference>
<feature type="compositionally biased region" description="Polar residues" evidence="13">
    <location>
        <begin position="726"/>
        <end position="737"/>
    </location>
</feature>
<dbReference type="InterPro" id="IPR000719">
    <property type="entry name" value="Prot_kinase_dom"/>
</dbReference>
<feature type="compositionally biased region" description="Low complexity" evidence="13">
    <location>
        <begin position="530"/>
        <end position="542"/>
    </location>
</feature>
<accession>A0A8X8BYI7</accession>
<feature type="compositionally biased region" description="Basic residues" evidence="13">
    <location>
        <begin position="1208"/>
        <end position="1220"/>
    </location>
</feature>
<evidence type="ECO:0000256" key="7">
    <source>
        <dbReference type="ARBA" id="ARBA00038349"/>
    </source>
</evidence>
<evidence type="ECO:0000256" key="5">
    <source>
        <dbReference type="ARBA" id="ARBA00022949"/>
    </source>
</evidence>